<sequence length="87" mass="9523">MRMGNHISMCLSSSRANTTAQISDSSTWSPQVGQHISIRTFRELSLARTSSPTSTRTATPSNGENSRSTDEVLGEAARMLTTLQQRH</sequence>
<reference evidence="4" key="1">
    <citation type="submission" date="2016-04" db="EMBL/GenBank/DDBJ databases">
        <title>First report of Cotton leaf curl Gezira virus and Okra yellow crinkle virus associated with okra leaf curl disease in Cote d'Ivoire.</title>
        <authorList>
            <person name="Lett J.-M."/>
        </authorList>
    </citation>
    <scope>NUCLEOTIDE SEQUENCE</scope>
    <source>
        <strain evidence="4">Mali</strain>
    </source>
</reference>
<comment type="similarity">
    <text evidence="1">Belongs to the geminiviridae protein AC4/C4 family.</text>
</comment>
<dbReference type="Pfam" id="PF01492">
    <property type="entry name" value="Gemini_C4"/>
    <property type="match status" value="1"/>
</dbReference>
<evidence type="ECO:0000256" key="1">
    <source>
        <dbReference type="ARBA" id="ARBA00008996"/>
    </source>
</evidence>
<accession>A0A1B2FZP5</accession>
<dbReference type="EMBL" id="KX100571">
    <property type="protein sequence ID" value="ANZ02064.1"/>
    <property type="molecule type" value="Genomic_DNA"/>
</dbReference>
<evidence type="ECO:0000256" key="2">
    <source>
        <dbReference type="ARBA" id="ARBA00022581"/>
    </source>
</evidence>
<keyword evidence="2" id="KW-0945">Host-virus interaction</keyword>
<feature type="region of interest" description="Disordered" evidence="3">
    <location>
        <begin position="45"/>
        <end position="72"/>
    </location>
</feature>
<protein>
    <submittedName>
        <fullName evidence="4">AC4 protein</fullName>
    </submittedName>
</protein>
<evidence type="ECO:0000313" key="4">
    <source>
        <dbReference type="EMBL" id="ANZ02064.1"/>
    </source>
</evidence>
<organism evidence="4">
    <name type="scientific">Okra yellow crinkle virus</name>
    <dbReference type="NCBI Taxonomy" id="401040"/>
    <lineage>
        <taxon>Viruses</taxon>
        <taxon>Monodnaviria</taxon>
        <taxon>Shotokuvirae</taxon>
        <taxon>Cressdnaviricota</taxon>
        <taxon>Repensiviricetes</taxon>
        <taxon>Geplafuvirales</taxon>
        <taxon>Geminiviridae</taxon>
        <taxon>Begomovirus</taxon>
        <taxon>Begomovirus abelsmoschusretorridi</taxon>
    </lineage>
</organism>
<feature type="compositionally biased region" description="Low complexity" evidence="3">
    <location>
        <begin position="45"/>
        <end position="61"/>
    </location>
</feature>
<dbReference type="InterPro" id="IPR002488">
    <property type="entry name" value="Gemini_C4"/>
</dbReference>
<name>A0A1B2FZP5_9GEMI</name>
<evidence type="ECO:0000256" key="3">
    <source>
        <dbReference type="SAM" id="MobiDB-lite"/>
    </source>
</evidence>
<proteinExistence type="inferred from homology"/>